<name>A0ACC6A789_9BACI</name>
<reference evidence="1" key="1">
    <citation type="submission" date="2022-05" db="EMBL/GenBank/DDBJ databases">
        <title>Comparative Genomics of Spacecraft Associated Microbes.</title>
        <authorList>
            <person name="Tran M.T."/>
            <person name="Wright A."/>
            <person name="Seuylemezian A."/>
            <person name="Eisen J."/>
            <person name="Coil D."/>
        </authorList>
    </citation>
    <scope>NUCLEOTIDE SEQUENCE</scope>
    <source>
        <strain evidence="1">FAIRING 10M-2.2</strain>
    </source>
</reference>
<dbReference type="EMBL" id="JAMBOP010000008">
    <property type="protein sequence ID" value="MCM3735897.1"/>
    <property type="molecule type" value="Genomic_DNA"/>
</dbReference>
<gene>
    <name evidence="1" type="ORF">M3215_08695</name>
</gene>
<evidence type="ECO:0000313" key="1">
    <source>
        <dbReference type="EMBL" id="MCM3735897.1"/>
    </source>
</evidence>
<keyword evidence="2" id="KW-1185">Reference proteome</keyword>
<sequence length="65" mass="7186">MKAVIIGATINCVSTSGKSLACTKGIISQFITRKATFFIIEGCFLFEMSYPAFAFSLYILYNSKK</sequence>
<protein>
    <submittedName>
        <fullName evidence="1">Uncharacterized protein</fullName>
    </submittedName>
</protein>
<evidence type="ECO:0000313" key="2">
    <source>
        <dbReference type="Proteomes" id="UP001202289"/>
    </source>
</evidence>
<accession>A0ACC6A789</accession>
<organism evidence="1 2">
    <name type="scientific">Bacillus cytotoxicus</name>
    <dbReference type="NCBI Taxonomy" id="580165"/>
    <lineage>
        <taxon>Bacteria</taxon>
        <taxon>Bacillati</taxon>
        <taxon>Bacillota</taxon>
        <taxon>Bacilli</taxon>
        <taxon>Bacillales</taxon>
        <taxon>Bacillaceae</taxon>
        <taxon>Bacillus</taxon>
        <taxon>Bacillus cereus group</taxon>
    </lineage>
</organism>
<comment type="caution">
    <text evidence="1">The sequence shown here is derived from an EMBL/GenBank/DDBJ whole genome shotgun (WGS) entry which is preliminary data.</text>
</comment>
<proteinExistence type="predicted"/>
<dbReference type="Proteomes" id="UP001202289">
    <property type="component" value="Unassembled WGS sequence"/>
</dbReference>